<evidence type="ECO:0000313" key="1">
    <source>
        <dbReference type="EMBL" id="KKL94523.1"/>
    </source>
</evidence>
<feature type="non-terminal residue" evidence="1">
    <location>
        <position position="211"/>
    </location>
</feature>
<proteinExistence type="predicted"/>
<sequence>MSILKPKEEEETKNLPVSVEDQIKKELAEQSKQLGALPTNKIQLKNKQFTLPDGQTNPGPMDVVILDFIWFMCHYPGVYNASNPQQPNCFAVGRDKPDSGLLIPDSTVETPQGKDCKTCPKNEWGSAPTGKGKACKNQRRLIIVPPKFDEESEPMTLYVSPGGLKNFDSYVSRLKNEHGLLPVQVITKIQFDKHQSYPLLQFSFVDKHDQV</sequence>
<comment type="caution">
    <text evidence="1">The sequence shown here is derived from an EMBL/GenBank/DDBJ whole genome shotgun (WGS) entry which is preliminary data.</text>
</comment>
<protein>
    <submittedName>
        <fullName evidence="1">Uncharacterized protein</fullName>
    </submittedName>
</protein>
<reference evidence="1" key="1">
    <citation type="journal article" date="2015" name="Nature">
        <title>Complex archaea that bridge the gap between prokaryotes and eukaryotes.</title>
        <authorList>
            <person name="Spang A."/>
            <person name="Saw J.H."/>
            <person name="Jorgensen S.L."/>
            <person name="Zaremba-Niedzwiedzka K."/>
            <person name="Martijn J."/>
            <person name="Lind A.E."/>
            <person name="van Eijk R."/>
            <person name="Schleper C."/>
            <person name="Guy L."/>
            <person name="Ettema T.J."/>
        </authorList>
    </citation>
    <scope>NUCLEOTIDE SEQUENCE</scope>
</reference>
<gene>
    <name evidence="1" type="ORF">LCGC14_1863850</name>
</gene>
<dbReference type="EMBL" id="LAZR01018904">
    <property type="protein sequence ID" value="KKL94523.1"/>
    <property type="molecule type" value="Genomic_DNA"/>
</dbReference>
<organism evidence="1">
    <name type="scientific">marine sediment metagenome</name>
    <dbReference type="NCBI Taxonomy" id="412755"/>
    <lineage>
        <taxon>unclassified sequences</taxon>
        <taxon>metagenomes</taxon>
        <taxon>ecological metagenomes</taxon>
    </lineage>
</organism>
<name>A0A0F9G714_9ZZZZ</name>
<accession>A0A0F9G714</accession>
<dbReference type="AlphaFoldDB" id="A0A0F9G714"/>